<feature type="compositionally biased region" description="Low complexity" evidence="6">
    <location>
        <begin position="134"/>
        <end position="143"/>
    </location>
</feature>
<sequence>MSSVHVQTNPITVSRTTLPPTPSSTEGKTKGNEDEENYHSKIEFDSAHESNRLIRSEVFILVWFSVNSIRKKSKTIVIMMLGGYEAQSDYYPQWHQPYNYVTQLPYGPLNVPDADSQSTYWGADSGISGGSSGAGSPTASTPPLIEEIGVQEPSYSPLQQYPHPSISQHYSNLPYSPQQDVPHHLHHHHHHHHHHQQSHRREGDYSTISSINQVDGSLQQHLGQEARDGGAVVRPKRRNTANKKERRRTQSINNAFADLRDCIPNVPADTKLSKIKTLRLAASYIGYLMAVLESDEGEEPQTFRAEILSNGRRNKTAQASQVSLELKI</sequence>
<feature type="compositionally biased region" description="Polar residues" evidence="6">
    <location>
        <begin position="1"/>
        <end position="11"/>
    </location>
</feature>
<evidence type="ECO:0000259" key="7">
    <source>
        <dbReference type="PROSITE" id="PS50888"/>
    </source>
</evidence>
<dbReference type="EMBL" id="KQ435728">
    <property type="protein sequence ID" value="KOX77772.1"/>
    <property type="molecule type" value="Genomic_DNA"/>
</dbReference>
<feature type="domain" description="BHLH" evidence="7">
    <location>
        <begin position="236"/>
        <end position="288"/>
    </location>
</feature>
<evidence type="ECO:0000256" key="5">
    <source>
        <dbReference type="ARBA" id="ARBA00023242"/>
    </source>
</evidence>
<dbReference type="FunFam" id="4.10.280.10:FF:000010">
    <property type="entry name" value="Scleraxis bHLH transcription factor"/>
    <property type="match status" value="1"/>
</dbReference>
<dbReference type="Proteomes" id="UP000053105">
    <property type="component" value="Unassembled WGS sequence"/>
</dbReference>
<dbReference type="Pfam" id="PF00010">
    <property type="entry name" value="HLH"/>
    <property type="match status" value="1"/>
</dbReference>
<protein>
    <submittedName>
        <fullName evidence="8">Heart-and neural crest derivatives-expressed protein 2</fullName>
    </submittedName>
</protein>
<evidence type="ECO:0000256" key="4">
    <source>
        <dbReference type="ARBA" id="ARBA00023163"/>
    </source>
</evidence>
<feature type="region of interest" description="Disordered" evidence="6">
    <location>
        <begin position="120"/>
        <end position="143"/>
    </location>
</feature>
<keyword evidence="5" id="KW-0539">Nucleus</keyword>
<accession>A0A0N0BIM7</accession>
<dbReference type="GO" id="GO:0000977">
    <property type="term" value="F:RNA polymerase II transcription regulatory region sequence-specific DNA binding"/>
    <property type="evidence" value="ECO:0007669"/>
    <property type="project" value="TreeGrafter"/>
</dbReference>
<evidence type="ECO:0000256" key="2">
    <source>
        <dbReference type="ARBA" id="ARBA00023015"/>
    </source>
</evidence>
<dbReference type="STRING" id="166423.A0A0N0BIM7"/>
<dbReference type="PANTHER" id="PTHR23349:SF68">
    <property type="entry name" value="FI14601P"/>
    <property type="match status" value="1"/>
</dbReference>
<dbReference type="PROSITE" id="PS50888">
    <property type="entry name" value="BHLH"/>
    <property type="match status" value="1"/>
</dbReference>
<dbReference type="SUPFAM" id="SSF47459">
    <property type="entry name" value="HLH, helix-loop-helix DNA-binding domain"/>
    <property type="match status" value="1"/>
</dbReference>
<feature type="region of interest" description="Disordered" evidence="6">
    <location>
        <begin position="221"/>
        <end position="251"/>
    </location>
</feature>
<organism evidence="8 9">
    <name type="scientific">Melipona quadrifasciata</name>
    <dbReference type="NCBI Taxonomy" id="166423"/>
    <lineage>
        <taxon>Eukaryota</taxon>
        <taxon>Metazoa</taxon>
        <taxon>Ecdysozoa</taxon>
        <taxon>Arthropoda</taxon>
        <taxon>Hexapoda</taxon>
        <taxon>Insecta</taxon>
        <taxon>Pterygota</taxon>
        <taxon>Neoptera</taxon>
        <taxon>Endopterygota</taxon>
        <taxon>Hymenoptera</taxon>
        <taxon>Apocrita</taxon>
        <taxon>Aculeata</taxon>
        <taxon>Apoidea</taxon>
        <taxon>Anthophila</taxon>
        <taxon>Apidae</taxon>
        <taxon>Melipona</taxon>
    </lineage>
</organism>
<evidence type="ECO:0000313" key="9">
    <source>
        <dbReference type="Proteomes" id="UP000053105"/>
    </source>
</evidence>
<dbReference type="GO" id="GO:0046983">
    <property type="term" value="F:protein dimerization activity"/>
    <property type="evidence" value="ECO:0007669"/>
    <property type="project" value="InterPro"/>
</dbReference>
<keyword evidence="4" id="KW-0804">Transcription</keyword>
<dbReference type="GO" id="GO:0000981">
    <property type="term" value="F:DNA-binding transcription factor activity, RNA polymerase II-specific"/>
    <property type="evidence" value="ECO:0007669"/>
    <property type="project" value="TreeGrafter"/>
</dbReference>
<dbReference type="OrthoDB" id="10055449at2759"/>
<keyword evidence="2" id="KW-0805">Transcription regulation</keyword>
<gene>
    <name evidence="8" type="ORF">WN51_10562</name>
</gene>
<feature type="compositionally biased region" description="Basic residues" evidence="6">
    <location>
        <begin position="184"/>
        <end position="198"/>
    </location>
</feature>
<evidence type="ECO:0000256" key="3">
    <source>
        <dbReference type="ARBA" id="ARBA00023125"/>
    </source>
</evidence>
<feature type="region of interest" description="Disordered" evidence="6">
    <location>
        <begin position="155"/>
        <end position="205"/>
    </location>
</feature>
<dbReference type="GO" id="GO:0032502">
    <property type="term" value="P:developmental process"/>
    <property type="evidence" value="ECO:0007669"/>
    <property type="project" value="TreeGrafter"/>
</dbReference>
<feature type="region of interest" description="Disordered" evidence="6">
    <location>
        <begin position="1"/>
        <end position="37"/>
    </location>
</feature>
<keyword evidence="3" id="KW-0238">DNA-binding</keyword>
<feature type="compositionally biased region" description="Basic residues" evidence="6">
    <location>
        <begin position="234"/>
        <end position="249"/>
    </location>
</feature>
<reference evidence="8 9" key="1">
    <citation type="submission" date="2015-07" db="EMBL/GenBank/DDBJ databases">
        <title>The genome of Melipona quadrifasciata.</title>
        <authorList>
            <person name="Pan H."/>
            <person name="Kapheim K."/>
        </authorList>
    </citation>
    <scope>NUCLEOTIDE SEQUENCE [LARGE SCALE GENOMIC DNA]</scope>
    <source>
        <strain evidence="8">0111107301</strain>
        <tissue evidence="8">Whole body</tissue>
    </source>
</reference>
<evidence type="ECO:0000313" key="8">
    <source>
        <dbReference type="EMBL" id="KOX77772.1"/>
    </source>
</evidence>
<dbReference type="SMART" id="SM00353">
    <property type="entry name" value="HLH"/>
    <property type="match status" value="1"/>
</dbReference>
<dbReference type="GO" id="GO:0005634">
    <property type="term" value="C:nucleus"/>
    <property type="evidence" value="ECO:0007669"/>
    <property type="project" value="UniProtKB-SubCell"/>
</dbReference>
<keyword evidence="9" id="KW-1185">Reference proteome</keyword>
<dbReference type="AlphaFoldDB" id="A0A0N0BIM7"/>
<dbReference type="InterPro" id="IPR011598">
    <property type="entry name" value="bHLH_dom"/>
</dbReference>
<dbReference type="PANTHER" id="PTHR23349">
    <property type="entry name" value="BASIC HELIX-LOOP-HELIX TRANSCRIPTION FACTOR, TWIST"/>
    <property type="match status" value="1"/>
</dbReference>
<dbReference type="CDD" id="cd11466">
    <property type="entry name" value="bHLH_TS_HAND"/>
    <property type="match status" value="1"/>
</dbReference>
<dbReference type="InterPro" id="IPR050283">
    <property type="entry name" value="E-box_TF_Regulators"/>
</dbReference>
<evidence type="ECO:0000256" key="6">
    <source>
        <dbReference type="SAM" id="MobiDB-lite"/>
    </source>
</evidence>
<feature type="compositionally biased region" description="Basic and acidic residues" evidence="6">
    <location>
        <begin position="27"/>
        <end position="37"/>
    </location>
</feature>
<feature type="compositionally biased region" description="Polar residues" evidence="6">
    <location>
        <begin position="165"/>
        <end position="179"/>
    </location>
</feature>
<dbReference type="Gene3D" id="4.10.280.10">
    <property type="entry name" value="Helix-loop-helix DNA-binding domain"/>
    <property type="match status" value="1"/>
</dbReference>
<comment type="subcellular location">
    <subcellularLocation>
        <location evidence="1">Nucleus</location>
    </subcellularLocation>
</comment>
<dbReference type="InterPro" id="IPR036638">
    <property type="entry name" value="HLH_DNA-bd_sf"/>
</dbReference>
<proteinExistence type="predicted"/>
<evidence type="ECO:0000256" key="1">
    <source>
        <dbReference type="ARBA" id="ARBA00004123"/>
    </source>
</evidence>
<name>A0A0N0BIM7_9HYME</name>